<gene>
    <name evidence="4" type="ORF">HNQ37_001635</name>
</gene>
<dbReference type="InterPro" id="IPR015422">
    <property type="entry name" value="PyrdxlP-dep_Trfase_small"/>
</dbReference>
<evidence type="ECO:0000313" key="4">
    <source>
        <dbReference type="EMBL" id="MBB5888722.1"/>
    </source>
</evidence>
<evidence type="ECO:0000313" key="5">
    <source>
        <dbReference type="Proteomes" id="UP000562464"/>
    </source>
</evidence>
<reference evidence="4 5" key="1">
    <citation type="submission" date="2020-08" db="EMBL/GenBank/DDBJ databases">
        <title>Genomic Encyclopedia of Type Strains, Phase IV (KMG-IV): sequencing the most valuable type-strain genomes for metagenomic binning, comparative biology and taxonomic classification.</title>
        <authorList>
            <person name="Goeker M."/>
        </authorList>
    </citation>
    <scope>NUCLEOTIDE SEQUENCE [LARGE SCALE GENOMIC DNA]</scope>
    <source>
        <strain evidence="4 5">DSM 14925</strain>
    </source>
</reference>
<dbReference type="InterPro" id="IPR015424">
    <property type="entry name" value="PyrdxlP-dep_Trfase"/>
</dbReference>
<dbReference type="InterPro" id="IPR000192">
    <property type="entry name" value="Aminotrans_V_dom"/>
</dbReference>
<comment type="cofactor">
    <cofactor evidence="1">
        <name>pyridoxal 5'-phosphate</name>
        <dbReference type="ChEBI" id="CHEBI:597326"/>
    </cofactor>
</comment>
<protein>
    <submittedName>
        <fullName evidence="4">Cysteine desulfurase</fullName>
        <ecNumber evidence="4">2.8.1.7</ecNumber>
    </submittedName>
</protein>
<keyword evidence="2" id="KW-0663">Pyridoxal phosphate</keyword>
<comment type="caution">
    <text evidence="4">The sequence shown here is derived from an EMBL/GenBank/DDBJ whole genome shotgun (WGS) entry which is preliminary data.</text>
</comment>
<dbReference type="Gene3D" id="3.40.640.10">
    <property type="entry name" value="Type I PLP-dependent aspartate aminotransferase-like (Major domain)"/>
    <property type="match status" value="1"/>
</dbReference>
<proteinExistence type="predicted"/>
<dbReference type="PANTHER" id="PTHR11601">
    <property type="entry name" value="CYSTEINE DESULFURYLASE FAMILY MEMBER"/>
    <property type="match status" value="1"/>
</dbReference>
<dbReference type="Gene3D" id="1.10.260.50">
    <property type="match status" value="1"/>
</dbReference>
<dbReference type="Proteomes" id="UP000562464">
    <property type="component" value="Unassembled WGS sequence"/>
</dbReference>
<evidence type="ECO:0000256" key="2">
    <source>
        <dbReference type="ARBA" id="ARBA00022898"/>
    </source>
</evidence>
<evidence type="ECO:0000259" key="3">
    <source>
        <dbReference type="Pfam" id="PF00266"/>
    </source>
</evidence>
<dbReference type="EMBL" id="JACHHV010000043">
    <property type="protein sequence ID" value="MBB5888722.1"/>
    <property type="molecule type" value="Genomic_DNA"/>
</dbReference>
<organism evidence="4 5">
    <name type="scientific">Lactovum miscens</name>
    <dbReference type="NCBI Taxonomy" id="190387"/>
    <lineage>
        <taxon>Bacteria</taxon>
        <taxon>Bacillati</taxon>
        <taxon>Bacillota</taxon>
        <taxon>Bacilli</taxon>
        <taxon>Lactobacillales</taxon>
        <taxon>Streptococcaceae</taxon>
        <taxon>Lactovum</taxon>
    </lineage>
</organism>
<dbReference type="RefSeq" id="WP_183541078.1">
    <property type="nucleotide sequence ID" value="NZ_JACHHV010000043.1"/>
</dbReference>
<keyword evidence="5" id="KW-1185">Reference proteome</keyword>
<keyword evidence="4" id="KW-0808">Transferase</keyword>
<dbReference type="PIRSF" id="PIRSF005572">
    <property type="entry name" value="NifS"/>
    <property type="match status" value="1"/>
</dbReference>
<evidence type="ECO:0000256" key="1">
    <source>
        <dbReference type="ARBA" id="ARBA00001933"/>
    </source>
</evidence>
<name>A0A841CAY6_9LACT</name>
<accession>A0A841CAY6</accession>
<dbReference type="Gene3D" id="3.90.1150.10">
    <property type="entry name" value="Aspartate Aminotransferase, domain 1"/>
    <property type="match status" value="1"/>
</dbReference>
<feature type="domain" description="Aminotransferase class V" evidence="3">
    <location>
        <begin position="2"/>
        <end position="356"/>
    </location>
</feature>
<dbReference type="SUPFAM" id="SSF53383">
    <property type="entry name" value="PLP-dependent transferases"/>
    <property type="match status" value="1"/>
</dbReference>
<sequence length="365" mass="40036">MIYFDNAATTKMSTEALKVYTEVAQQFYANSDSLHILGNQSSNLILQVKSKISQLLHVPADGLIFTSGGTQSNQIGIESLVEISEERDEVLVSPLEHSSIYQVLERLERRNKFKICFLPVTENGKVLPEALENGISERTALIVVQAVNSVTGIIQDISALKLIAKRHDIPFFMDAVQAVTKIPLDYTDISGFSVSAHKFNGPKGCGLLFLSPESITVPSYNNVFQQNGFLPGTLDIPGISSMTTALQYNFPTIEESLEKMHILQSKLKSLISKDIRMVVDDYPGICGLILPRTQGQEAVTKMGQLGFCISTVSACSILDPRPDRTLLSLGLSPTEVSRYIRVSLGSDNSVDEIEKFVATLNNLFG</sequence>
<dbReference type="EC" id="2.8.1.7" evidence="4"/>
<dbReference type="InterPro" id="IPR016454">
    <property type="entry name" value="Cysteine_dSase"/>
</dbReference>
<dbReference type="GO" id="GO:0031071">
    <property type="term" value="F:cysteine desulfurase activity"/>
    <property type="evidence" value="ECO:0007669"/>
    <property type="project" value="UniProtKB-EC"/>
</dbReference>
<dbReference type="InterPro" id="IPR015421">
    <property type="entry name" value="PyrdxlP-dep_Trfase_major"/>
</dbReference>
<dbReference type="AlphaFoldDB" id="A0A841CAY6"/>
<dbReference type="Pfam" id="PF00266">
    <property type="entry name" value="Aminotran_5"/>
    <property type="match status" value="1"/>
</dbReference>
<dbReference type="PANTHER" id="PTHR11601:SF36">
    <property type="entry name" value="CYSTEINE DESULFURASE NIFS-RELATED"/>
    <property type="match status" value="1"/>
</dbReference>